<reference evidence="6 9" key="1">
    <citation type="journal article" date="2007" name="J. Virol.">
        <title>Genome sequences of three koi herpesvirus isolates representing the expanding distribution of an emerging disease threatening koi and common carp worldwide.</title>
        <authorList>
            <person name="Aoki T."/>
            <person name="Hirono I."/>
            <person name="Kurokawa K."/>
            <person name="Fukuda H."/>
            <person name="Nahary R."/>
            <person name="Eldar A."/>
            <person name="Davison A.J."/>
            <person name="Waltzek T.B."/>
            <person name="Bercovier H."/>
            <person name="Hedrick R.P."/>
        </authorList>
    </citation>
    <scope>NUCLEOTIDE SEQUENCE [LARGE SCALE GENOMIC DNA]</scope>
    <source>
        <strain evidence="1">KHV-I</strain>
        <strain evidence="2 9">KHV-U</strain>
        <strain evidence="5">TUMST1</strain>
    </source>
</reference>
<dbReference type="EMBL" id="KJ627438">
    <property type="protein sequence ID" value="AIC32404.1"/>
    <property type="molecule type" value="Genomic_DNA"/>
</dbReference>
<reference evidence="7 8" key="3">
    <citation type="journal article" date="2008" name="J. Virol.">
        <title>Cloning of the koi herpesvirus genome as an infectious bacterial artificial chromosome demonstrates that disruption of the thymidine kinase locus induces partial attenuation in Cyprinus carpio koi.</title>
        <authorList>
            <person name="Costes B."/>
            <person name="Fournier G."/>
            <person name="Michel B."/>
            <person name="Delforge C."/>
            <person name="Raj V.S."/>
            <person name="Dewals B."/>
            <person name="Gillet L."/>
            <person name="Drion P."/>
            <person name="Body A."/>
            <person name="Schynts F."/>
            <person name="Lieffrig F."/>
            <person name="Vanderplasschen A."/>
        </authorList>
    </citation>
    <scope>NUCLEOTIDE SEQUENCE [LARGE SCALE GENOMIC DNA]</scope>
    <source>
        <strain evidence="4">FL</strain>
    </source>
</reference>
<dbReference type="EMBL" id="KP343684">
    <property type="protein sequence ID" value="AJP55695.1"/>
    <property type="molecule type" value="Genomic_DNA"/>
</dbReference>
<dbReference type="Proteomes" id="UP000160099">
    <property type="component" value="Segment"/>
</dbReference>
<dbReference type="EMBL" id="DQ657948">
    <property type="protein sequence ID" value="ABG42876.1"/>
    <property type="molecule type" value="Genomic_DNA"/>
</dbReference>
<dbReference type="EMBL" id="DQ177346">
    <property type="protein sequence ID" value="ABC55195.1"/>
    <property type="molecule type" value="Genomic_DNA"/>
</dbReference>
<sequence>MQCYPVPKCYDGEPACGPSLRETLMRAVRQCPRNQTQPCLTWKLENGSTFMSVTRWEETCAQVLRFVRGCALHRLSPPDNLGALIAWLLDQARLIPSNHHALTYVGTLHGCMLKFSAFMDNKPRLQGIDIEALNVYFGITQRQKIINTDSVIEAAGADDKEHKRVYKDHCELSAMNPGTFFVRGVVVEGVQCCVGQLVPSASDDSKVDEDDDALEALEKPFWHSAVMWLGSVMP</sequence>
<evidence type="ECO:0000313" key="6">
    <source>
        <dbReference type="Proteomes" id="UP000106924"/>
    </source>
</evidence>
<gene>
    <name evidence="3" type="ORF">CyHV3-GZ_ORF49R</name>
    <name evidence="2" type="ORF">CyHV3_ORF49</name>
    <name evidence="5" type="ORF">KHVJ057</name>
</gene>
<dbReference type="KEGG" id="vg:11266379"/>
<name>A3QML7_CYHV3</name>
<dbReference type="EMBL" id="KP343683">
    <property type="protein sequence ID" value="AJP55538.1"/>
    <property type="molecule type" value="Genomic_DNA"/>
</dbReference>
<evidence type="ECO:0000313" key="2">
    <source>
        <dbReference type="EMBL" id="ABG42876.1"/>
    </source>
</evidence>
<dbReference type="GeneID" id="11266379"/>
<dbReference type="OrthoDB" id="31820at10239"/>
<keyword evidence="9" id="KW-1185">Reference proteome</keyword>
<evidence type="ECO:0000313" key="9">
    <source>
        <dbReference type="Proteomes" id="UP000156776"/>
    </source>
</evidence>
<dbReference type="Proteomes" id="UP000128453">
    <property type="component" value="Segment"/>
</dbReference>
<accession>A3QML7</accession>
<evidence type="ECO:0000313" key="8">
    <source>
        <dbReference type="Proteomes" id="UP000130752"/>
    </source>
</evidence>
<evidence type="ECO:0000313" key="5">
    <source>
        <dbReference type="EMBL" id="BAF48861.1"/>
    </source>
</evidence>
<evidence type="ECO:0000313" key="1">
    <source>
        <dbReference type="EMBL" id="ABC55195.1"/>
    </source>
</evidence>
<dbReference type="Proteomes" id="UP000106924">
    <property type="component" value="Segment"/>
</dbReference>
<reference evidence="2" key="2">
    <citation type="submission" date="2007-03" db="EMBL/GenBank/DDBJ databases">
        <title>Comparative genomics of carp herpesviruses.</title>
        <authorList>
            <person name="Davison A.J."/>
            <person name="Kurobe T."/>
            <person name="Gatherer D."/>
            <person name="Cunningham C."/>
            <person name="Waltzek T.B."/>
            <person name="Korf I."/>
            <person name="Fukuda H."/>
            <person name="Hedrick R.P."/>
        </authorList>
    </citation>
    <scope>NUCLEOTIDE SEQUENCE</scope>
    <source>
        <strain evidence="2">KHV-U</strain>
    </source>
</reference>
<dbReference type="RefSeq" id="YP_001096084.1">
    <property type="nucleotide sequence ID" value="NC_009127.1"/>
</dbReference>
<reference evidence="7 8" key="5">
    <citation type="journal article" date="2015" name="PLoS Pathog.">
        <title>Rational development of an attenuated recombinant cyprinid herpesvirus 3 vaccine using prokaryotic mutagenesis and in vivo bioluminescent imaging.</title>
        <authorList>
            <person name="Boutier M."/>
            <person name="Ronsmans M."/>
            <person name="Ouyang P."/>
            <person name="Fournier G."/>
            <person name="Reschner A."/>
            <person name="Rakus K."/>
            <person name="Wilkie G.S."/>
            <person name="Farnir F."/>
            <person name="Bayrou C."/>
            <person name="Lieffrig F."/>
            <person name="Li H."/>
            <person name="Desmecht D."/>
            <person name="Davison A.J."/>
            <person name="Vanderplasschen A."/>
        </authorList>
    </citation>
    <scope>NUCLEOTIDE SEQUENCE [LARGE SCALE GENOMIC DNA]</scope>
    <source>
        <strain evidence="4">FL</strain>
    </source>
</reference>
<evidence type="ECO:0000313" key="3">
    <source>
        <dbReference type="EMBL" id="AIC32404.1"/>
    </source>
</evidence>
<evidence type="ECO:0000313" key="7">
    <source>
        <dbReference type="Proteomes" id="UP000128453"/>
    </source>
</evidence>
<dbReference type="Proteomes" id="UP000156776">
    <property type="component" value="Segment"/>
</dbReference>
<dbReference type="EMBL" id="AP008984">
    <property type="protein sequence ID" value="BAF48861.1"/>
    <property type="molecule type" value="Genomic_DNA"/>
</dbReference>
<reference evidence="7 8" key="4">
    <citation type="journal article" date="2009" name="J. Virol.">
        <title>The major portal of entry of koi herpesvirus in Cyprinus carpio is the skin.</title>
        <authorList>
            <person name="Costes B."/>
            <person name="Raj V.S."/>
            <person name="Michel B."/>
            <person name="Fournier G."/>
            <person name="Thirion M."/>
            <person name="Gillet L."/>
            <person name="Mast J."/>
            <person name="Lieffrig F."/>
            <person name="Bremont M."/>
            <person name="Vanderplasschen A."/>
        </authorList>
    </citation>
    <scope>NUCLEOTIDE SEQUENCE [LARGE SCALE GENOMIC DNA]</scope>
    <source>
        <strain evidence="4">FL</strain>
    </source>
</reference>
<dbReference type="Proteomes" id="UP000130752">
    <property type="component" value="Segment"/>
</dbReference>
<dbReference type="Proteomes" id="UP000169752">
    <property type="component" value="Segment"/>
</dbReference>
<evidence type="ECO:0000313" key="10">
    <source>
        <dbReference type="Proteomes" id="UP000160099"/>
    </source>
</evidence>
<reference evidence="3 10" key="6">
    <citation type="journal article" date="2015" name="Vet. Microbiol.">
        <title>Whole-genome sequence of a novel Chinese cyprinid herpesvirus 3 isolate reveals the existence of a distinct European genotype in East Asia.</title>
        <authorList>
            <person name="Li W."/>
            <person name="Lee X."/>
            <person name="Weng S."/>
            <person name="He J."/>
            <person name="Dong C."/>
        </authorList>
    </citation>
    <scope>NUCLEOTIDE SEQUENCE [LARGE SCALE GENOMIC DNA]</scope>
    <source>
        <strain evidence="3">KHV-GZ11</strain>
    </source>
</reference>
<protein>
    <submittedName>
        <fullName evidence="3">ORF49R</fullName>
    </submittedName>
    <submittedName>
        <fullName evidence="2">Protein ORF49</fullName>
    </submittedName>
</protein>
<proteinExistence type="predicted"/>
<organism evidence="1 6">
    <name type="scientific">Cyprinid herpesvirus 3</name>
    <name type="common">CyHV-3</name>
    <dbReference type="NCBI Taxonomy" id="180230"/>
    <lineage>
        <taxon>Viruses</taxon>
        <taxon>Duplodnaviria</taxon>
        <taxon>Heunggongvirae</taxon>
        <taxon>Peploviricota</taxon>
        <taxon>Herviviricetes</taxon>
        <taxon>Herpesvirales</taxon>
        <taxon>Alloherpesviridae</taxon>
        <taxon>Cyvirus</taxon>
        <taxon>Cyvirus cyprinidallo3</taxon>
    </lineage>
</organism>
<evidence type="ECO:0000313" key="4">
    <source>
        <dbReference type="EMBL" id="AJP55538.1"/>
    </source>
</evidence>